<dbReference type="KEGG" id="fer:FNB15_06230"/>
<dbReference type="AlphaFoldDB" id="A0A516H7A3"/>
<dbReference type="Pfam" id="PF03372">
    <property type="entry name" value="Exo_endo_phos"/>
    <property type="match status" value="1"/>
</dbReference>
<dbReference type="Gene3D" id="3.60.10.10">
    <property type="entry name" value="Endonuclease/exonuclease/phosphatase"/>
    <property type="match status" value="1"/>
</dbReference>
<name>A0A516H7A3_9PROT</name>
<gene>
    <name evidence="3" type="ORF">FNB15_06230</name>
</gene>
<dbReference type="GO" id="GO:0004519">
    <property type="term" value="F:endonuclease activity"/>
    <property type="evidence" value="ECO:0007669"/>
    <property type="project" value="UniProtKB-KW"/>
</dbReference>
<dbReference type="GO" id="GO:0016020">
    <property type="term" value="C:membrane"/>
    <property type="evidence" value="ECO:0007669"/>
    <property type="project" value="GOC"/>
</dbReference>
<dbReference type="InterPro" id="IPR051916">
    <property type="entry name" value="GPI-anchor_lipid_remodeler"/>
</dbReference>
<keyword evidence="4" id="KW-1185">Reference proteome</keyword>
<dbReference type="OrthoDB" id="9813425at2"/>
<evidence type="ECO:0000259" key="2">
    <source>
        <dbReference type="Pfam" id="PF03372"/>
    </source>
</evidence>
<proteinExistence type="predicted"/>
<reference evidence="3 4" key="1">
    <citation type="submission" date="2019-07" db="EMBL/GenBank/DDBJ databases">
        <title>Genome sequencing for Ferrovibrio sp. K5.</title>
        <authorList>
            <person name="Park S.-J."/>
        </authorList>
    </citation>
    <scope>NUCLEOTIDE SEQUENCE [LARGE SCALE GENOMIC DNA]</scope>
    <source>
        <strain evidence="3 4">K5</strain>
    </source>
</reference>
<keyword evidence="3" id="KW-0378">Hydrolase</keyword>
<protein>
    <submittedName>
        <fullName evidence="3">Endonuclease/exonuclease/phosphatase</fullName>
    </submittedName>
</protein>
<dbReference type="GO" id="GO:0006506">
    <property type="term" value="P:GPI anchor biosynthetic process"/>
    <property type="evidence" value="ECO:0007669"/>
    <property type="project" value="TreeGrafter"/>
</dbReference>
<dbReference type="SUPFAM" id="SSF56219">
    <property type="entry name" value="DNase I-like"/>
    <property type="match status" value="1"/>
</dbReference>
<dbReference type="InterPro" id="IPR005135">
    <property type="entry name" value="Endo/exonuclease/phosphatase"/>
</dbReference>
<dbReference type="GO" id="GO:0004527">
    <property type="term" value="F:exonuclease activity"/>
    <property type="evidence" value="ECO:0007669"/>
    <property type="project" value="UniProtKB-KW"/>
</dbReference>
<dbReference type="EMBL" id="CP041636">
    <property type="protein sequence ID" value="QDO99654.1"/>
    <property type="molecule type" value="Genomic_DNA"/>
</dbReference>
<dbReference type="Proteomes" id="UP000317496">
    <property type="component" value="Chromosome"/>
</dbReference>
<dbReference type="InterPro" id="IPR036691">
    <property type="entry name" value="Endo/exonu/phosph_ase_sf"/>
</dbReference>
<sequence>MTWNVHAGVGPDGVYDLPRIAALVRRHEPDIVALQEIDSRGRGSDAFAYMAKALGSHAAEARTIVTPDGDYGHVLISRWPMTDIAIHDLSVTRREPRRAIETIVQTPYGPLHLASVHLGLSLRERRQQAAMLSAIAGTARQTTVMLGDFNDWFIYGTVRRALATVLPGRTKLRSFPAVWPIFMLDRIYCRPRHALLECWTDPLGRRVSDHLPVFADIRMEEAEPGPQPLSLAEARAQAEIEDDV</sequence>
<evidence type="ECO:0000313" key="3">
    <source>
        <dbReference type="EMBL" id="QDO99654.1"/>
    </source>
</evidence>
<keyword evidence="3" id="KW-0540">Nuclease</keyword>
<evidence type="ECO:0000313" key="4">
    <source>
        <dbReference type="Proteomes" id="UP000317496"/>
    </source>
</evidence>
<organism evidence="3 4">
    <name type="scientific">Ferrovibrio terrae</name>
    <dbReference type="NCBI Taxonomy" id="2594003"/>
    <lineage>
        <taxon>Bacteria</taxon>
        <taxon>Pseudomonadati</taxon>
        <taxon>Pseudomonadota</taxon>
        <taxon>Alphaproteobacteria</taxon>
        <taxon>Rhodospirillales</taxon>
        <taxon>Rhodospirillaceae</taxon>
        <taxon>Ferrovibrio</taxon>
    </lineage>
</organism>
<feature type="domain" description="Endonuclease/exonuclease/phosphatase" evidence="2">
    <location>
        <begin position="1"/>
        <end position="210"/>
    </location>
</feature>
<dbReference type="PANTHER" id="PTHR14859:SF1">
    <property type="entry name" value="PGAP2-INTERACTING PROTEIN"/>
    <property type="match status" value="1"/>
</dbReference>
<accession>A0A516H7A3</accession>
<dbReference type="PANTHER" id="PTHR14859">
    <property type="entry name" value="CALCOFLUOR WHITE HYPERSENSITIVE PROTEIN PRECURSOR"/>
    <property type="match status" value="1"/>
</dbReference>
<evidence type="ECO:0000256" key="1">
    <source>
        <dbReference type="SAM" id="MobiDB-lite"/>
    </source>
</evidence>
<feature type="region of interest" description="Disordered" evidence="1">
    <location>
        <begin position="222"/>
        <end position="244"/>
    </location>
</feature>
<keyword evidence="3" id="KW-0255">Endonuclease</keyword>
<keyword evidence="3" id="KW-0269">Exonuclease</keyword>